<evidence type="ECO:0000256" key="1">
    <source>
        <dbReference type="ARBA" id="ARBA00004651"/>
    </source>
</evidence>
<gene>
    <name evidence="14" type="ORF">ONE63_002130</name>
</gene>
<feature type="compositionally biased region" description="Polar residues" evidence="11">
    <location>
        <begin position="49"/>
        <end position="61"/>
    </location>
</feature>
<dbReference type="GO" id="GO:0004930">
    <property type="term" value="F:G protein-coupled receptor activity"/>
    <property type="evidence" value="ECO:0007669"/>
    <property type="project" value="UniProtKB-KW"/>
</dbReference>
<dbReference type="Gene3D" id="1.20.1070.10">
    <property type="entry name" value="Rhodopsin 7-helix transmembrane proteins"/>
    <property type="match status" value="1"/>
</dbReference>
<proteinExistence type="inferred from homology"/>
<evidence type="ECO:0000256" key="11">
    <source>
        <dbReference type="SAM" id="MobiDB-lite"/>
    </source>
</evidence>
<comment type="caution">
    <text evidence="14">The sequence shown here is derived from an EMBL/GenBank/DDBJ whole genome shotgun (WGS) entry which is preliminary data.</text>
</comment>
<dbReference type="PANTHER" id="PTHR24248:SF125">
    <property type="entry name" value="DOPAMINE D2-LIKE RECEPTOR"/>
    <property type="match status" value="1"/>
</dbReference>
<protein>
    <recommendedName>
        <fullName evidence="13">G-protein coupled receptors family 1 profile domain-containing protein</fullName>
    </recommendedName>
</protein>
<dbReference type="Proteomes" id="UP001075354">
    <property type="component" value="Chromosome 11"/>
</dbReference>
<feature type="compositionally biased region" description="Basic residues" evidence="11">
    <location>
        <begin position="224"/>
        <end position="240"/>
    </location>
</feature>
<accession>A0AAV7XBI9</accession>
<evidence type="ECO:0000256" key="10">
    <source>
        <dbReference type="ARBA" id="ARBA00023224"/>
    </source>
</evidence>
<name>A0AAV7XBI9_9NEOP</name>
<dbReference type="Pfam" id="PF00001">
    <property type="entry name" value="7tm_1"/>
    <property type="match status" value="1"/>
</dbReference>
<feature type="domain" description="G-protein coupled receptors family 1 profile" evidence="13">
    <location>
        <begin position="222"/>
        <end position="304"/>
    </location>
</feature>
<feature type="transmembrane region" description="Helical" evidence="12">
    <location>
        <begin position="248"/>
        <end position="271"/>
    </location>
</feature>
<dbReference type="InterPro" id="IPR017452">
    <property type="entry name" value="GPCR_Rhodpsn_7TM"/>
</dbReference>
<evidence type="ECO:0000256" key="9">
    <source>
        <dbReference type="ARBA" id="ARBA00023170"/>
    </source>
</evidence>
<dbReference type="InterPro" id="IPR000276">
    <property type="entry name" value="GPCR_Rhodpsn"/>
</dbReference>
<evidence type="ECO:0000256" key="3">
    <source>
        <dbReference type="ARBA" id="ARBA00022475"/>
    </source>
</evidence>
<dbReference type="GO" id="GO:0005886">
    <property type="term" value="C:plasma membrane"/>
    <property type="evidence" value="ECO:0007669"/>
    <property type="project" value="UniProtKB-SubCell"/>
</dbReference>
<evidence type="ECO:0000256" key="8">
    <source>
        <dbReference type="ARBA" id="ARBA00023157"/>
    </source>
</evidence>
<evidence type="ECO:0000256" key="7">
    <source>
        <dbReference type="ARBA" id="ARBA00023136"/>
    </source>
</evidence>
<dbReference type="PANTHER" id="PTHR24248">
    <property type="entry name" value="ADRENERGIC RECEPTOR-RELATED G-PROTEIN COUPLED RECEPTOR"/>
    <property type="match status" value="1"/>
</dbReference>
<dbReference type="EMBL" id="JAPTSV010000011">
    <property type="protein sequence ID" value="KAJ1522994.1"/>
    <property type="molecule type" value="Genomic_DNA"/>
</dbReference>
<dbReference type="FunFam" id="1.20.1070.10:FF:000233">
    <property type="entry name" value="CLUMA_CG012980, isoform A"/>
    <property type="match status" value="1"/>
</dbReference>
<reference evidence="14" key="1">
    <citation type="submission" date="2022-12" db="EMBL/GenBank/DDBJ databases">
        <title>Chromosome-level genome assembly of the bean flower thrips Megalurothrips usitatus.</title>
        <authorList>
            <person name="Ma L."/>
            <person name="Liu Q."/>
            <person name="Li H."/>
            <person name="Cai W."/>
        </authorList>
    </citation>
    <scope>NUCLEOTIDE SEQUENCE</scope>
    <source>
        <strain evidence="14">Cailab_2022a</strain>
    </source>
</reference>
<feature type="region of interest" description="Disordered" evidence="11">
    <location>
        <begin position="47"/>
        <end position="85"/>
    </location>
</feature>
<sequence length="323" mass="34900">MSLCVFLFQALANRARKAKAARKPNASDCRTDTVLENLAQTRRLAETALGTSSLAAPTSSGLEEERPTNTGSGSQDEDEDDMKDHDRSFDIEDCHVIPNDKSTEFILATVDDSSKVQRKGSGSEKMIGVVVATLSPTPTADPNGNNDSGYVASHVEETTVVSGSAPGSPKLLKAPPPQGKRNGAAALKRVLSGSLRKSQPDPPSTSSTKGSSKDTKESRFTIYSKHKASRKKRDKSAARKERKATKTLAIVLGVFLVCWVPFFTCNILDAICTKVGSNCQPGVSAFILTTWLGYMNSFVNPVIYTIFNPEFRKAFKKLMSLDS</sequence>
<keyword evidence="6" id="KW-0297">G-protein coupled receptor</keyword>
<dbReference type="PROSITE" id="PS50262">
    <property type="entry name" value="G_PROTEIN_RECEP_F1_2"/>
    <property type="match status" value="1"/>
</dbReference>
<dbReference type="SUPFAM" id="SSF81321">
    <property type="entry name" value="Family A G protein-coupled receptor-like"/>
    <property type="match status" value="1"/>
</dbReference>
<evidence type="ECO:0000313" key="14">
    <source>
        <dbReference type="EMBL" id="KAJ1522994.1"/>
    </source>
</evidence>
<evidence type="ECO:0000259" key="13">
    <source>
        <dbReference type="PROSITE" id="PS50262"/>
    </source>
</evidence>
<evidence type="ECO:0000256" key="6">
    <source>
        <dbReference type="ARBA" id="ARBA00023040"/>
    </source>
</evidence>
<dbReference type="AlphaFoldDB" id="A0AAV7XBI9"/>
<dbReference type="PRINTS" id="PR00237">
    <property type="entry name" value="GPCRRHODOPSN"/>
</dbReference>
<evidence type="ECO:0000256" key="12">
    <source>
        <dbReference type="SAM" id="Phobius"/>
    </source>
</evidence>
<evidence type="ECO:0000256" key="5">
    <source>
        <dbReference type="ARBA" id="ARBA00022989"/>
    </source>
</evidence>
<dbReference type="GO" id="GO:0045202">
    <property type="term" value="C:synapse"/>
    <property type="evidence" value="ECO:0007669"/>
    <property type="project" value="GOC"/>
</dbReference>
<dbReference type="GO" id="GO:0001591">
    <property type="term" value="F:dopamine neurotransmitter receptor activity, coupled via Gi/Go"/>
    <property type="evidence" value="ECO:0007669"/>
    <property type="project" value="TreeGrafter"/>
</dbReference>
<comment type="subcellular location">
    <subcellularLocation>
        <location evidence="1">Cell membrane</location>
        <topology evidence="1">Multi-pass membrane protein</topology>
    </subcellularLocation>
</comment>
<evidence type="ECO:0000256" key="2">
    <source>
        <dbReference type="ARBA" id="ARBA00010663"/>
    </source>
</evidence>
<evidence type="ECO:0000256" key="4">
    <source>
        <dbReference type="ARBA" id="ARBA00022692"/>
    </source>
</evidence>
<feature type="transmembrane region" description="Helical" evidence="12">
    <location>
        <begin position="283"/>
        <end position="307"/>
    </location>
</feature>
<keyword evidence="8" id="KW-1015">Disulfide bond</keyword>
<organism evidence="14 15">
    <name type="scientific">Megalurothrips usitatus</name>
    <name type="common">bean blossom thrips</name>
    <dbReference type="NCBI Taxonomy" id="439358"/>
    <lineage>
        <taxon>Eukaryota</taxon>
        <taxon>Metazoa</taxon>
        <taxon>Ecdysozoa</taxon>
        <taxon>Arthropoda</taxon>
        <taxon>Hexapoda</taxon>
        <taxon>Insecta</taxon>
        <taxon>Pterygota</taxon>
        <taxon>Neoptera</taxon>
        <taxon>Paraneoptera</taxon>
        <taxon>Thysanoptera</taxon>
        <taxon>Terebrantia</taxon>
        <taxon>Thripoidea</taxon>
        <taxon>Thripidae</taxon>
        <taxon>Megalurothrips</taxon>
    </lineage>
</organism>
<keyword evidence="7 12" id="KW-0472">Membrane</keyword>
<keyword evidence="10" id="KW-0807">Transducer</keyword>
<keyword evidence="15" id="KW-1185">Reference proteome</keyword>
<comment type="similarity">
    <text evidence="2">Belongs to the G-protein coupled receptor 1 family.</text>
</comment>
<evidence type="ECO:0000313" key="15">
    <source>
        <dbReference type="Proteomes" id="UP001075354"/>
    </source>
</evidence>
<keyword evidence="5 12" id="KW-1133">Transmembrane helix</keyword>
<keyword evidence="4 12" id="KW-0812">Transmembrane</keyword>
<keyword evidence="9" id="KW-0675">Receptor</keyword>
<feature type="region of interest" description="Disordered" evidence="11">
    <location>
        <begin position="159"/>
        <end position="240"/>
    </location>
</feature>
<keyword evidence="3" id="KW-1003">Cell membrane</keyword>